<accession>U7VBL6</accession>
<keyword evidence="1" id="KW-0472">Membrane</keyword>
<sequence length="146" mass="18187">MNFIRRRFMKHLLIQLAKLKVYYQKLTDYFYNLALYCFEFNYSEAKLCLFIHHLLKMNLKNYYESSYELHLYALNKIEKFSQGKGILYNRRSKLLESMIIYLSFFKYWIIFSPYPIIKFITSPFFKIHYYFEKKKLKQLYNDFNSI</sequence>
<dbReference type="HOGENOM" id="CLU_1774056_0_0_0"/>
<dbReference type="EMBL" id="AXZF01000042">
    <property type="protein sequence ID" value="ERT68901.1"/>
    <property type="molecule type" value="Genomic_DNA"/>
</dbReference>
<reference evidence="2 3" key="1">
    <citation type="submission" date="2013-08" db="EMBL/GenBank/DDBJ databases">
        <authorList>
            <person name="Weinstock G."/>
            <person name="Sodergren E."/>
            <person name="Wylie T."/>
            <person name="Fulton L."/>
            <person name="Fulton R."/>
            <person name="Fronick C."/>
            <person name="O'Laughlin M."/>
            <person name="Godfrey J."/>
            <person name="Miner T."/>
            <person name="Herter B."/>
            <person name="Appelbaum E."/>
            <person name="Cordes M."/>
            <person name="Lek S."/>
            <person name="Wollam A."/>
            <person name="Pepin K.H."/>
            <person name="Palsikar V.B."/>
            <person name="Mitreva M."/>
            <person name="Wilson R.K."/>
        </authorList>
    </citation>
    <scope>NUCLEOTIDE SEQUENCE [LARGE SCALE GENOMIC DNA]</scope>
    <source>
        <strain evidence="2 3">ATCC BAA-474</strain>
    </source>
</reference>
<dbReference type="STRING" id="1319815.HMPREF0202_01225"/>
<keyword evidence="1" id="KW-0812">Transmembrane</keyword>
<protein>
    <submittedName>
        <fullName evidence="2">Uncharacterized protein</fullName>
    </submittedName>
</protein>
<feature type="transmembrane region" description="Helical" evidence="1">
    <location>
        <begin position="98"/>
        <end position="117"/>
    </location>
</feature>
<gene>
    <name evidence="2" type="ORF">HMPREF0202_01225</name>
</gene>
<comment type="caution">
    <text evidence="2">The sequence shown here is derived from an EMBL/GenBank/DDBJ whole genome shotgun (WGS) entry which is preliminary data.</text>
</comment>
<organism evidence="2 3">
    <name type="scientific">Cetobacterium somerae ATCC BAA-474</name>
    <dbReference type="NCBI Taxonomy" id="1319815"/>
    <lineage>
        <taxon>Bacteria</taxon>
        <taxon>Fusobacteriati</taxon>
        <taxon>Fusobacteriota</taxon>
        <taxon>Fusobacteriia</taxon>
        <taxon>Fusobacteriales</taxon>
        <taxon>Fusobacteriaceae</taxon>
        <taxon>Cetobacterium</taxon>
    </lineage>
</organism>
<dbReference type="AlphaFoldDB" id="U7VBL6"/>
<evidence type="ECO:0000313" key="2">
    <source>
        <dbReference type="EMBL" id="ERT68901.1"/>
    </source>
</evidence>
<keyword evidence="1" id="KW-1133">Transmembrane helix</keyword>
<proteinExistence type="predicted"/>
<keyword evidence="3" id="KW-1185">Reference proteome</keyword>
<evidence type="ECO:0000256" key="1">
    <source>
        <dbReference type="SAM" id="Phobius"/>
    </source>
</evidence>
<evidence type="ECO:0000313" key="3">
    <source>
        <dbReference type="Proteomes" id="UP000017081"/>
    </source>
</evidence>
<name>U7VBL6_9FUSO</name>
<dbReference type="Proteomes" id="UP000017081">
    <property type="component" value="Unassembled WGS sequence"/>
</dbReference>